<dbReference type="AlphaFoldDB" id="A0A6F9DKE3"/>
<protein>
    <recommendedName>
        <fullName evidence="9">Mitochondrial pyruvate carrier</fullName>
    </recommendedName>
</protein>
<evidence type="ECO:0000256" key="6">
    <source>
        <dbReference type="ARBA" id="ARBA00022989"/>
    </source>
</evidence>
<name>A0A6F9DKE3_9ASCI</name>
<sequence>MAGNFRQALVKLDHRLQARMSENLKQKWNHPAGFKTIHFWAPGFKWALVIAGLSDYFRPPDKLSLNQSVSLTATGFIWSRYSLVIIPKNWLLFSVNICLGATGAFQVARILRYRQSLKEEK</sequence>
<keyword evidence="5 9" id="KW-0999">Mitochondrion inner membrane</keyword>
<keyword evidence="10" id="KW-0670">Pyruvate</keyword>
<keyword evidence="6" id="KW-1133">Transmembrane helix</keyword>
<evidence type="ECO:0000256" key="2">
    <source>
        <dbReference type="ARBA" id="ARBA00006416"/>
    </source>
</evidence>
<keyword evidence="3 9" id="KW-0813">Transport</keyword>
<evidence type="ECO:0000313" key="10">
    <source>
        <dbReference type="EMBL" id="CAB3263924.1"/>
    </source>
</evidence>
<comment type="function">
    <text evidence="9">Mediates the uptake of pyruvate into mitochondria.</text>
</comment>
<reference evidence="10" key="1">
    <citation type="submission" date="2020-04" db="EMBL/GenBank/DDBJ databases">
        <authorList>
            <person name="Neveu A P."/>
        </authorList>
    </citation>
    <scope>NUCLEOTIDE SEQUENCE</scope>
    <source>
        <tissue evidence="10">Whole embryo</tissue>
    </source>
</reference>
<evidence type="ECO:0000256" key="5">
    <source>
        <dbReference type="ARBA" id="ARBA00022792"/>
    </source>
</evidence>
<dbReference type="InterPro" id="IPR005336">
    <property type="entry name" value="MPC"/>
</dbReference>
<dbReference type="GO" id="GO:0006850">
    <property type="term" value="P:pyruvate import into mitochondria"/>
    <property type="evidence" value="ECO:0007669"/>
    <property type="project" value="InterPro"/>
</dbReference>
<dbReference type="PANTHER" id="PTHR14154">
    <property type="entry name" value="UPF0041 BRAIN PROTEIN 44-RELATED"/>
    <property type="match status" value="1"/>
</dbReference>
<keyword evidence="4" id="KW-0812">Transmembrane</keyword>
<evidence type="ECO:0000256" key="7">
    <source>
        <dbReference type="ARBA" id="ARBA00023128"/>
    </source>
</evidence>
<comment type="subcellular location">
    <subcellularLocation>
        <location evidence="1 9">Mitochondrion inner membrane</location>
        <topology evidence="1 9">Multi-pass membrane protein</topology>
    </subcellularLocation>
</comment>
<evidence type="ECO:0000256" key="8">
    <source>
        <dbReference type="ARBA" id="ARBA00023136"/>
    </source>
</evidence>
<accession>A0A6F9DKE3</accession>
<dbReference type="Pfam" id="PF03650">
    <property type="entry name" value="MPC"/>
    <property type="match status" value="1"/>
</dbReference>
<evidence type="ECO:0000256" key="1">
    <source>
        <dbReference type="ARBA" id="ARBA00004448"/>
    </source>
</evidence>
<evidence type="ECO:0000256" key="9">
    <source>
        <dbReference type="RuleBase" id="RU363100"/>
    </source>
</evidence>
<dbReference type="GO" id="GO:0005743">
    <property type="term" value="C:mitochondrial inner membrane"/>
    <property type="evidence" value="ECO:0007669"/>
    <property type="project" value="UniProtKB-SubCell"/>
</dbReference>
<evidence type="ECO:0000256" key="3">
    <source>
        <dbReference type="ARBA" id="ARBA00022448"/>
    </source>
</evidence>
<organism evidence="10">
    <name type="scientific">Phallusia mammillata</name>
    <dbReference type="NCBI Taxonomy" id="59560"/>
    <lineage>
        <taxon>Eukaryota</taxon>
        <taxon>Metazoa</taxon>
        <taxon>Chordata</taxon>
        <taxon>Tunicata</taxon>
        <taxon>Ascidiacea</taxon>
        <taxon>Phlebobranchia</taxon>
        <taxon>Ascidiidae</taxon>
        <taxon>Phallusia</taxon>
    </lineage>
</organism>
<dbReference type="EMBL" id="LR788062">
    <property type="protein sequence ID" value="CAB3263924.1"/>
    <property type="molecule type" value="mRNA"/>
</dbReference>
<keyword evidence="7 9" id="KW-0496">Mitochondrion</keyword>
<gene>
    <name evidence="10" type="primary">Mpc2-003</name>
</gene>
<proteinExistence type="evidence at transcript level"/>
<comment type="similarity">
    <text evidence="2 9">Belongs to the mitochondrial pyruvate carrier (MPC) (TC 2.A.105) family.</text>
</comment>
<evidence type="ECO:0000256" key="4">
    <source>
        <dbReference type="ARBA" id="ARBA00022692"/>
    </source>
</evidence>
<keyword evidence="8" id="KW-0472">Membrane</keyword>